<comment type="caution">
    <text evidence="4">The sequence shown here is derived from an EMBL/GenBank/DDBJ whole genome shotgun (WGS) entry which is preliminary data.</text>
</comment>
<dbReference type="InterPro" id="IPR017871">
    <property type="entry name" value="ABC_transporter-like_CS"/>
</dbReference>
<dbReference type="RefSeq" id="WP_129025885.1">
    <property type="nucleotide sequence ID" value="NZ_SDHY01000001.1"/>
</dbReference>
<dbReference type="InterPro" id="IPR003593">
    <property type="entry name" value="AAA+_ATPase"/>
</dbReference>
<keyword evidence="1" id="KW-0547">Nucleotide-binding</keyword>
<reference evidence="4 5" key="1">
    <citation type="submission" date="2019-01" db="EMBL/GenBank/DDBJ databases">
        <title>Cytophagaceae bacterium strain CAR-16.</title>
        <authorList>
            <person name="Chen W.-M."/>
        </authorList>
    </citation>
    <scope>NUCLEOTIDE SEQUENCE [LARGE SCALE GENOMIC DNA]</scope>
    <source>
        <strain evidence="4 5">CAR-16</strain>
    </source>
</reference>
<dbReference type="GO" id="GO:0005524">
    <property type="term" value="F:ATP binding"/>
    <property type="evidence" value="ECO:0007669"/>
    <property type="project" value="UniProtKB-KW"/>
</dbReference>
<dbReference type="PANTHER" id="PTHR24220:SF470">
    <property type="entry name" value="CELL DIVISION ATP-BINDING PROTEIN FTSE"/>
    <property type="match status" value="1"/>
</dbReference>
<evidence type="ECO:0000313" key="4">
    <source>
        <dbReference type="EMBL" id="RXK52527.1"/>
    </source>
</evidence>
<dbReference type="InterPro" id="IPR027417">
    <property type="entry name" value="P-loop_NTPase"/>
</dbReference>
<dbReference type="PANTHER" id="PTHR24220">
    <property type="entry name" value="IMPORT ATP-BINDING PROTEIN"/>
    <property type="match status" value="1"/>
</dbReference>
<dbReference type="Gene3D" id="3.40.50.300">
    <property type="entry name" value="P-loop containing nucleotide triphosphate hydrolases"/>
    <property type="match status" value="1"/>
</dbReference>
<dbReference type="AlphaFoldDB" id="A0A4Q1C2V3"/>
<gene>
    <name evidence="4" type="ORF">ESB04_02430</name>
</gene>
<evidence type="ECO:0000259" key="3">
    <source>
        <dbReference type="PROSITE" id="PS50893"/>
    </source>
</evidence>
<evidence type="ECO:0000256" key="1">
    <source>
        <dbReference type="ARBA" id="ARBA00022741"/>
    </source>
</evidence>
<feature type="domain" description="ABC transporter" evidence="3">
    <location>
        <begin position="4"/>
        <end position="224"/>
    </location>
</feature>
<name>A0A4Q1C2V3_9BACT</name>
<keyword evidence="5" id="KW-1185">Reference proteome</keyword>
<dbReference type="Pfam" id="PF00005">
    <property type="entry name" value="ABC_tran"/>
    <property type="match status" value="1"/>
</dbReference>
<proteinExistence type="predicted"/>
<dbReference type="EMBL" id="SDHY01000001">
    <property type="protein sequence ID" value="RXK52527.1"/>
    <property type="molecule type" value="Genomic_DNA"/>
</dbReference>
<evidence type="ECO:0000256" key="2">
    <source>
        <dbReference type="ARBA" id="ARBA00022840"/>
    </source>
</evidence>
<dbReference type="Proteomes" id="UP000289455">
    <property type="component" value="Unassembled WGS sequence"/>
</dbReference>
<organism evidence="4 5">
    <name type="scientific">Aquirufa rosea</name>
    <dbReference type="NCBI Taxonomy" id="2509241"/>
    <lineage>
        <taxon>Bacteria</taxon>
        <taxon>Pseudomonadati</taxon>
        <taxon>Bacteroidota</taxon>
        <taxon>Cytophagia</taxon>
        <taxon>Cytophagales</taxon>
        <taxon>Flectobacillaceae</taxon>
        <taxon>Aquirufa</taxon>
    </lineage>
</organism>
<dbReference type="OrthoDB" id="1114670at2"/>
<dbReference type="GO" id="GO:0005886">
    <property type="term" value="C:plasma membrane"/>
    <property type="evidence" value="ECO:0007669"/>
    <property type="project" value="TreeGrafter"/>
</dbReference>
<dbReference type="InterPro" id="IPR015854">
    <property type="entry name" value="ABC_transpr_LolD-like"/>
</dbReference>
<dbReference type="GO" id="GO:0016887">
    <property type="term" value="F:ATP hydrolysis activity"/>
    <property type="evidence" value="ECO:0007669"/>
    <property type="project" value="InterPro"/>
</dbReference>
<sequence length="224" mass="25067">MAVLSFDNVSILQEDVPTLQQVNLEMNEGDFAYLIGKTGSGKSTLFRSIYAELPINSGVARVAGYSLNDIKRSDIPFLRRKLGFVFQDFQLLTDRNVEKNLSFVLEATGHSNPDEIRFRIEQVLAQVGMSNAIQKRVHRLSGGEQQRVCIARAILNKPLLLLADEPTGHLDPEVSLEIMQLFKQLNQQGTAILMASHDYNTMRQVPGKLLKIEAGRIFPVNSLD</sequence>
<dbReference type="InterPro" id="IPR003439">
    <property type="entry name" value="ABC_transporter-like_ATP-bd"/>
</dbReference>
<dbReference type="GO" id="GO:0022857">
    <property type="term" value="F:transmembrane transporter activity"/>
    <property type="evidence" value="ECO:0007669"/>
    <property type="project" value="TreeGrafter"/>
</dbReference>
<accession>A0A4Q1C2V3</accession>
<dbReference type="PROSITE" id="PS00211">
    <property type="entry name" value="ABC_TRANSPORTER_1"/>
    <property type="match status" value="1"/>
</dbReference>
<evidence type="ECO:0000313" key="5">
    <source>
        <dbReference type="Proteomes" id="UP000289455"/>
    </source>
</evidence>
<protein>
    <submittedName>
        <fullName evidence="4">ATP-binding cassette domain-containing protein</fullName>
    </submittedName>
</protein>
<dbReference type="SUPFAM" id="SSF52540">
    <property type="entry name" value="P-loop containing nucleoside triphosphate hydrolases"/>
    <property type="match status" value="1"/>
</dbReference>
<dbReference type="PROSITE" id="PS50893">
    <property type="entry name" value="ABC_TRANSPORTER_2"/>
    <property type="match status" value="1"/>
</dbReference>
<dbReference type="SMART" id="SM00382">
    <property type="entry name" value="AAA"/>
    <property type="match status" value="1"/>
</dbReference>
<keyword evidence="2 4" id="KW-0067">ATP-binding</keyword>